<dbReference type="AlphaFoldDB" id="A0AA36CQW9"/>
<gene>
    <name evidence="2" type="ORF">MSPICULIGERA_LOCUS11070</name>
</gene>
<keyword evidence="3" id="KW-1185">Reference proteome</keyword>
<evidence type="ECO:0000256" key="1">
    <source>
        <dbReference type="SAM" id="SignalP"/>
    </source>
</evidence>
<name>A0AA36CQW9_9BILA</name>
<reference evidence="2" key="1">
    <citation type="submission" date="2023-06" db="EMBL/GenBank/DDBJ databases">
        <authorList>
            <person name="Delattre M."/>
        </authorList>
    </citation>
    <scope>NUCLEOTIDE SEQUENCE</scope>
    <source>
        <strain evidence="2">AF72</strain>
    </source>
</reference>
<comment type="caution">
    <text evidence="2">The sequence shown here is derived from an EMBL/GenBank/DDBJ whole genome shotgun (WGS) entry which is preliminary data.</text>
</comment>
<accession>A0AA36CQW9</accession>
<feature type="signal peptide" evidence="1">
    <location>
        <begin position="1"/>
        <end position="17"/>
    </location>
</feature>
<dbReference type="EMBL" id="CATQJA010002604">
    <property type="protein sequence ID" value="CAJ0572688.1"/>
    <property type="molecule type" value="Genomic_DNA"/>
</dbReference>
<evidence type="ECO:0000313" key="2">
    <source>
        <dbReference type="EMBL" id="CAJ0572688.1"/>
    </source>
</evidence>
<proteinExistence type="predicted"/>
<dbReference type="Proteomes" id="UP001177023">
    <property type="component" value="Unassembled WGS sequence"/>
</dbReference>
<feature type="non-terminal residue" evidence="2">
    <location>
        <position position="191"/>
    </location>
</feature>
<sequence length="191" mass="20290">MGFLAISLLMAIVGVEGAADRICSISEPNKCVDSKLTDVETDAIYFRELNIAQTRHVYACANGQSFCQSFTNGKGAVKAGCYAAAGVKRATGVCGCTVVTDTEKTQTADPARAAKYINENFKEEVSPKLNNVLSYYMKTIQNSNGCSAADFQRPADMPADLAEILEEKTNSGSPLFFTLAGIGAMVLAGVF</sequence>
<protein>
    <submittedName>
        <fullName evidence="2">Uncharacterized protein</fullName>
    </submittedName>
</protein>
<evidence type="ECO:0000313" key="3">
    <source>
        <dbReference type="Proteomes" id="UP001177023"/>
    </source>
</evidence>
<feature type="chain" id="PRO_5041338237" evidence="1">
    <location>
        <begin position="18"/>
        <end position="191"/>
    </location>
</feature>
<organism evidence="2 3">
    <name type="scientific">Mesorhabditis spiculigera</name>
    <dbReference type="NCBI Taxonomy" id="96644"/>
    <lineage>
        <taxon>Eukaryota</taxon>
        <taxon>Metazoa</taxon>
        <taxon>Ecdysozoa</taxon>
        <taxon>Nematoda</taxon>
        <taxon>Chromadorea</taxon>
        <taxon>Rhabditida</taxon>
        <taxon>Rhabditina</taxon>
        <taxon>Rhabditomorpha</taxon>
        <taxon>Rhabditoidea</taxon>
        <taxon>Rhabditidae</taxon>
        <taxon>Mesorhabditinae</taxon>
        <taxon>Mesorhabditis</taxon>
    </lineage>
</organism>
<keyword evidence="1" id="KW-0732">Signal</keyword>